<gene>
    <name evidence="1" type="ORF">GMARGA_LOCUS31450</name>
</gene>
<name>A0ABN7WIP4_GIGMA</name>
<feature type="non-terminal residue" evidence="1">
    <location>
        <position position="43"/>
    </location>
</feature>
<dbReference type="EMBL" id="CAJVQB010046952">
    <property type="protein sequence ID" value="CAG8833234.1"/>
    <property type="molecule type" value="Genomic_DNA"/>
</dbReference>
<evidence type="ECO:0000313" key="2">
    <source>
        <dbReference type="Proteomes" id="UP000789901"/>
    </source>
</evidence>
<proteinExistence type="predicted"/>
<comment type="caution">
    <text evidence="1">The sequence shown here is derived from an EMBL/GenBank/DDBJ whole genome shotgun (WGS) entry which is preliminary data.</text>
</comment>
<accession>A0ABN7WIP4</accession>
<organism evidence="1 2">
    <name type="scientific">Gigaspora margarita</name>
    <dbReference type="NCBI Taxonomy" id="4874"/>
    <lineage>
        <taxon>Eukaryota</taxon>
        <taxon>Fungi</taxon>
        <taxon>Fungi incertae sedis</taxon>
        <taxon>Mucoromycota</taxon>
        <taxon>Glomeromycotina</taxon>
        <taxon>Glomeromycetes</taxon>
        <taxon>Diversisporales</taxon>
        <taxon>Gigasporaceae</taxon>
        <taxon>Gigaspora</taxon>
    </lineage>
</organism>
<dbReference type="Proteomes" id="UP000789901">
    <property type="component" value="Unassembled WGS sequence"/>
</dbReference>
<sequence>MTTDKALIRQDLLATEPLFVIFAPCFYDEIQVIVLQLAFTHNE</sequence>
<reference evidence="1 2" key="1">
    <citation type="submission" date="2021-06" db="EMBL/GenBank/DDBJ databases">
        <authorList>
            <person name="Kallberg Y."/>
            <person name="Tangrot J."/>
            <person name="Rosling A."/>
        </authorList>
    </citation>
    <scope>NUCLEOTIDE SEQUENCE [LARGE SCALE GENOMIC DNA]</scope>
    <source>
        <strain evidence="1 2">120-4 pot B 10/14</strain>
    </source>
</reference>
<keyword evidence="2" id="KW-1185">Reference proteome</keyword>
<protein>
    <submittedName>
        <fullName evidence="1">25128_t:CDS:1</fullName>
    </submittedName>
</protein>
<evidence type="ECO:0000313" key="1">
    <source>
        <dbReference type="EMBL" id="CAG8833234.1"/>
    </source>
</evidence>